<evidence type="ECO:0000313" key="8">
    <source>
        <dbReference type="EMBL" id="KAL1376183.1"/>
    </source>
</evidence>
<dbReference type="AlphaFoldDB" id="A0ABD1CIP0"/>
<feature type="domain" description="C2H2-type" evidence="7">
    <location>
        <begin position="125"/>
        <end position="155"/>
    </location>
</feature>
<sequence length="431" mass="49054">MVSEFESSDTDNQWPPSQPSEAEECRGFGESGDNVPPEAAATEPPDPEQPGGGGGGDKKTFQCDQCALTFRKRDHFDRHRFTHTGVKEYRCPEESCGKEYTNRTHLNRHIRSNHAEKPVQPANVFRCRHATCGKTFGTDQSMRKHYELKHVLGKSWSCGECGERFWRKLQLKQHSVKHTGQYPHKCDLCEKGFINLKSLRNHRTTHALHRCDSCPAEFTRWTDLVAHRKLQHATLYQCDVCQAKFPSKKNLKAHAKVHEKRRDGDDNQEVFQCPWDGCPKFYDYERNLMAHIRSKHEGTHKFVCPVDGCGRSLATRQKLDHHRRMHESAARSVPRMKVPGAAARRKDCGVPKRSTACRLARVRLDPQLERVLIEQSPERRTVELELECATSAVESASESEVEGSAKVGAILAGQMAKIQEQIRRLQDQGGN</sequence>
<evidence type="ECO:0000256" key="3">
    <source>
        <dbReference type="ARBA" id="ARBA00022771"/>
    </source>
</evidence>
<dbReference type="InterPro" id="IPR050329">
    <property type="entry name" value="GLI_C2H2-zinc-finger"/>
</dbReference>
<keyword evidence="9" id="KW-1185">Reference proteome</keyword>
<organism evidence="8 9">
    <name type="scientific">Culex pipiens pipiens</name>
    <name type="common">Northern house mosquito</name>
    <dbReference type="NCBI Taxonomy" id="38569"/>
    <lineage>
        <taxon>Eukaryota</taxon>
        <taxon>Metazoa</taxon>
        <taxon>Ecdysozoa</taxon>
        <taxon>Arthropoda</taxon>
        <taxon>Hexapoda</taxon>
        <taxon>Insecta</taxon>
        <taxon>Pterygota</taxon>
        <taxon>Neoptera</taxon>
        <taxon>Endopterygota</taxon>
        <taxon>Diptera</taxon>
        <taxon>Nematocera</taxon>
        <taxon>Culicoidea</taxon>
        <taxon>Culicidae</taxon>
        <taxon>Culicinae</taxon>
        <taxon>Culicini</taxon>
        <taxon>Culex</taxon>
        <taxon>Culex</taxon>
    </lineage>
</organism>
<dbReference type="Gene3D" id="3.30.160.60">
    <property type="entry name" value="Classic Zinc Finger"/>
    <property type="match status" value="6"/>
</dbReference>
<dbReference type="PROSITE" id="PS00028">
    <property type="entry name" value="ZINC_FINGER_C2H2_1"/>
    <property type="match status" value="9"/>
</dbReference>
<dbReference type="Proteomes" id="UP001562425">
    <property type="component" value="Unassembled WGS sequence"/>
</dbReference>
<dbReference type="GO" id="GO:0000981">
    <property type="term" value="F:DNA-binding transcription factor activity, RNA polymerase II-specific"/>
    <property type="evidence" value="ECO:0007669"/>
    <property type="project" value="UniProtKB-ARBA"/>
</dbReference>
<proteinExistence type="predicted"/>
<dbReference type="GO" id="GO:0008270">
    <property type="term" value="F:zinc ion binding"/>
    <property type="evidence" value="ECO:0007669"/>
    <property type="project" value="UniProtKB-KW"/>
</dbReference>
<evidence type="ECO:0000256" key="6">
    <source>
        <dbReference type="SAM" id="MobiDB-lite"/>
    </source>
</evidence>
<name>A0ABD1CIP0_CULPP</name>
<feature type="region of interest" description="Disordered" evidence="6">
    <location>
        <begin position="1"/>
        <end position="58"/>
    </location>
</feature>
<accession>A0ABD1CIP0</accession>
<feature type="region of interest" description="Disordered" evidence="6">
    <location>
        <begin position="317"/>
        <end position="345"/>
    </location>
</feature>
<dbReference type="GO" id="GO:0005634">
    <property type="term" value="C:nucleus"/>
    <property type="evidence" value="ECO:0007669"/>
    <property type="project" value="UniProtKB-ARBA"/>
</dbReference>
<feature type="domain" description="C2H2-type" evidence="7">
    <location>
        <begin position="209"/>
        <end position="237"/>
    </location>
</feature>
<dbReference type="PANTHER" id="PTHR19818">
    <property type="entry name" value="ZINC FINGER PROTEIN ZIC AND GLI"/>
    <property type="match status" value="1"/>
</dbReference>
<dbReference type="GO" id="GO:0045944">
    <property type="term" value="P:positive regulation of transcription by RNA polymerase II"/>
    <property type="evidence" value="ECO:0007669"/>
    <property type="project" value="UniProtKB-ARBA"/>
</dbReference>
<dbReference type="InterPro" id="IPR036236">
    <property type="entry name" value="Znf_C2H2_sf"/>
</dbReference>
<reference evidence="8 9" key="1">
    <citation type="submission" date="2024-05" db="EMBL/GenBank/DDBJ databases">
        <title>Culex pipiens pipiens assembly and annotation.</title>
        <authorList>
            <person name="Alout H."/>
            <person name="Durand T."/>
        </authorList>
    </citation>
    <scope>NUCLEOTIDE SEQUENCE [LARGE SCALE GENOMIC DNA]</scope>
    <source>
        <strain evidence="8">HA-2024</strain>
        <tissue evidence="8">Whole body</tissue>
    </source>
</reference>
<evidence type="ECO:0000256" key="4">
    <source>
        <dbReference type="ARBA" id="ARBA00022833"/>
    </source>
</evidence>
<evidence type="ECO:0000313" key="9">
    <source>
        <dbReference type="Proteomes" id="UP001562425"/>
    </source>
</evidence>
<gene>
    <name evidence="8" type="ORF">pipiens_004481</name>
</gene>
<dbReference type="FunFam" id="3.30.160.60:FF:000072">
    <property type="entry name" value="zinc finger protein 143 isoform X1"/>
    <property type="match status" value="1"/>
</dbReference>
<dbReference type="InterPro" id="IPR013087">
    <property type="entry name" value="Znf_C2H2_type"/>
</dbReference>
<evidence type="ECO:0000256" key="2">
    <source>
        <dbReference type="ARBA" id="ARBA00022737"/>
    </source>
</evidence>
<dbReference type="SUPFAM" id="SSF57667">
    <property type="entry name" value="beta-beta-alpha zinc fingers"/>
    <property type="match status" value="4"/>
</dbReference>
<protein>
    <recommendedName>
        <fullName evidence="7">C2H2-type domain-containing protein</fullName>
    </recommendedName>
</protein>
<dbReference type="FunFam" id="3.30.160.60:FF:000446">
    <property type="entry name" value="Zinc finger protein"/>
    <property type="match status" value="1"/>
</dbReference>
<dbReference type="PROSITE" id="PS50157">
    <property type="entry name" value="ZINC_FINGER_C2H2_2"/>
    <property type="match status" value="9"/>
</dbReference>
<evidence type="ECO:0000259" key="7">
    <source>
        <dbReference type="PROSITE" id="PS50157"/>
    </source>
</evidence>
<dbReference type="SMART" id="SM00355">
    <property type="entry name" value="ZnF_C2H2"/>
    <property type="match status" value="9"/>
</dbReference>
<dbReference type="Pfam" id="PF13912">
    <property type="entry name" value="zf-C2H2_6"/>
    <property type="match status" value="1"/>
</dbReference>
<dbReference type="Pfam" id="PF12874">
    <property type="entry name" value="zf-met"/>
    <property type="match status" value="1"/>
</dbReference>
<dbReference type="Pfam" id="PF00096">
    <property type="entry name" value="zf-C2H2"/>
    <property type="match status" value="4"/>
</dbReference>
<keyword evidence="2" id="KW-0677">Repeat</keyword>
<dbReference type="GO" id="GO:0000976">
    <property type="term" value="F:transcription cis-regulatory region binding"/>
    <property type="evidence" value="ECO:0007669"/>
    <property type="project" value="UniProtKB-ARBA"/>
</dbReference>
<evidence type="ECO:0000256" key="1">
    <source>
        <dbReference type="ARBA" id="ARBA00022723"/>
    </source>
</evidence>
<keyword evidence="4" id="KW-0862">Zinc</keyword>
<feature type="domain" description="C2H2-type" evidence="7">
    <location>
        <begin position="184"/>
        <end position="211"/>
    </location>
</feature>
<dbReference type="PANTHER" id="PTHR19818:SF139">
    <property type="entry name" value="PAIR-RULE PROTEIN ODD-PAIRED"/>
    <property type="match status" value="1"/>
</dbReference>
<feature type="domain" description="C2H2-type" evidence="7">
    <location>
        <begin position="271"/>
        <end position="301"/>
    </location>
</feature>
<dbReference type="EMBL" id="JBEHCU010011870">
    <property type="protein sequence ID" value="KAL1376183.1"/>
    <property type="molecule type" value="Genomic_DNA"/>
</dbReference>
<feature type="domain" description="C2H2-type" evidence="7">
    <location>
        <begin position="61"/>
        <end position="88"/>
    </location>
</feature>
<feature type="domain" description="C2H2-type" evidence="7">
    <location>
        <begin position="236"/>
        <end position="263"/>
    </location>
</feature>
<keyword evidence="1" id="KW-0479">Metal-binding</keyword>
<evidence type="ECO:0000256" key="5">
    <source>
        <dbReference type="PROSITE-ProRule" id="PRU00042"/>
    </source>
</evidence>
<feature type="domain" description="C2H2-type" evidence="7">
    <location>
        <begin position="156"/>
        <end position="183"/>
    </location>
</feature>
<feature type="domain" description="C2H2-type" evidence="7">
    <location>
        <begin position="302"/>
        <end position="331"/>
    </location>
</feature>
<keyword evidence="3 5" id="KW-0863">Zinc-finger</keyword>
<comment type="caution">
    <text evidence="8">The sequence shown here is derived from an EMBL/GenBank/DDBJ whole genome shotgun (WGS) entry which is preliminary data.</text>
</comment>
<feature type="domain" description="C2H2-type" evidence="7">
    <location>
        <begin position="89"/>
        <end position="118"/>
    </location>
</feature>